<proteinExistence type="predicted"/>
<evidence type="ECO:0000313" key="4">
    <source>
        <dbReference type="Proteomes" id="UP000184488"/>
    </source>
</evidence>
<keyword evidence="4" id="KW-1185">Reference proteome</keyword>
<keyword evidence="1" id="KW-0472">Membrane</keyword>
<dbReference type="OrthoDB" id="4174975at2"/>
<feature type="transmembrane region" description="Helical" evidence="1">
    <location>
        <begin position="56"/>
        <end position="77"/>
    </location>
</feature>
<dbReference type="Pfam" id="PF14219">
    <property type="entry name" value="DUF4328"/>
    <property type="match status" value="1"/>
</dbReference>
<dbReference type="RefSeq" id="WP_073310433.1">
    <property type="nucleotide sequence ID" value="NZ_FQZI01000003.1"/>
</dbReference>
<reference evidence="4" key="1">
    <citation type="submission" date="2016-11" db="EMBL/GenBank/DDBJ databases">
        <authorList>
            <person name="Varghese N."/>
            <person name="Submissions S."/>
        </authorList>
    </citation>
    <scope>NUCLEOTIDE SEQUENCE [LARGE SCALE GENOMIC DNA]</scope>
    <source>
        <strain evidence="4">DSM 18829</strain>
    </source>
</reference>
<accession>A0A1M6EBF2</accession>
<organism evidence="3 4">
    <name type="scientific">Flavobacterium terrae</name>
    <dbReference type="NCBI Taxonomy" id="415425"/>
    <lineage>
        <taxon>Bacteria</taxon>
        <taxon>Pseudomonadati</taxon>
        <taxon>Bacteroidota</taxon>
        <taxon>Flavobacteriia</taxon>
        <taxon>Flavobacteriales</taxon>
        <taxon>Flavobacteriaceae</taxon>
        <taxon>Flavobacterium</taxon>
    </lineage>
</organism>
<dbReference type="Proteomes" id="UP000184488">
    <property type="component" value="Unassembled WGS sequence"/>
</dbReference>
<keyword evidence="1" id="KW-0812">Transmembrane</keyword>
<evidence type="ECO:0000313" key="3">
    <source>
        <dbReference type="EMBL" id="SHI82804.1"/>
    </source>
</evidence>
<gene>
    <name evidence="3" type="ORF">SAMN05444363_1691</name>
</gene>
<sequence>MKPNFLRAKYAIVFIALIFILDLFSLLFDYLEYLLLTSDFGINTIEEAENNDLRQAVLGILYIIIYLTSAVFFIRWFRRAYYNLHTKVEPLNHSEGWAAGSWFIPFVNLYRPYQIMKELYVETVDFIEENNKEIESKYYSFFVGTWWTLWIVSNILGRIYFRKTIEAESIPELLESNKLSMISTMISIPLALVTIKVIYDYSNLEKILFSIKDGNSEKVIEPLTIQKNNEI</sequence>
<feature type="transmembrane region" description="Helical" evidence="1">
    <location>
        <begin position="181"/>
        <end position="199"/>
    </location>
</feature>
<keyword evidence="1" id="KW-1133">Transmembrane helix</keyword>
<dbReference type="InterPro" id="IPR025565">
    <property type="entry name" value="DUF4328"/>
</dbReference>
<dbReference type="AlphaFoldDB" id="A0A1M6EBF2"/>
<dbReference type="EMBL" id="FQZI01000003">
    <property type="protein sequence ID" value="SHI82804.1"/>
    <property type="molecule type" value="Genomic_DNA"/>
</dbReference>
<feature type="domain" description="DUF4328" evidence="2">
    <location>
        <begin position="46"/>
        <end position="201"/>
    </location>
</feature>
<dbReference type="STRING" id="415425.SAMN05444363_1691"/>
<evidence type="ECO:0000256" key="1">
    <source>
        <dbReference type="SAM" id="Phobius"/>
    </source>
</evidence>
<protein>
    <recommendedName>
        <fullName evidence="2">DUF4328 domain-containing protein</fullName>
    </recommendedName>
</protein>
<feature type="transmembrane region" description="Helical" evidence="1">
    <location>
        <begin position="12"/>
        <end position="36"/>
    </location>
</feature>
<evidence type="ECO:0000259" key="2">
    <source>
        <dbReference type="Pfam" id="PF14219"/>
    </source>
</evidence>
<name>A0A1M6EBF2_9FLAO</name>
<feature type="transmembrane region" description="Helical" evidence="1">
    <location>
        <begin position="138"/>
        <end position="161"/>
    </location>
</feature>